<reference evidence="2" key="1">
    <citation type="submission" date="2018-01" db="EMBL/GenBank/DDBJ databases">
        <title>Genomic characterization of Leptospira inadai serogroup Lyme isolated from captured rat in Brazil and comparative analysis with human reference strain.</title>
        <authorList>
            <person name="Moreno L.Z."/>
            <person name="Loureiro A.P."/>
            <person name="Miraglia F."/>
            <person name="Kremer F.S."/>
            <person name="Eslabao M.R."/>
            <person name="Dellagostin O.A."/>
            <person name="Lilenbaum W."/>
            <person name="Moreno A.M."/>
        </authorList>
    </citation>
    <scope>NUCLEOTIDE SEQUENCE [LARGE SCALE GENOMIC DNA]</scope>
    <source>
        <strain evidence="2">M34/99</strain>
    </source>
</reference>
<protein>
    <recommendedName>
        <fullName evidence="4">Lipoprotein</fullName>
    </recommendedName>
</protein>
<proteinExistence type="predicted"/>
<keyword evidence="3" id="KW-1185">Reference proteome</keyword>
<feature type="transmembrane region" description="Helical" evidence="1">
    <location>
        <begin position="45"/>
        <end position="64"/>
    </location>
</feature>
<keyword evidence="1" id="KW-1133">Transmembrane helix</keyword>
<sequence>MKRSVISCICIFLFSVFLSDCAVLERKNRALTNYLDEKVTPESAPAQIALAPIIIPVGVLSLLLDAFVLHPISVIPDALEDTYKVIWKDPTGGVVFQTIVFLPKLAVSPVFFLVDFLGRSGIDF</sequence>
<evidence type="ECO:0008006" key="4">
    <source>
        <dbReference type="Google" id="ProtNLM"/>
    </source>
</evidence>
<dbReference type="RefSeq" id="WP_010414195.1">
    <property type="nucleotide sequence ID" value="NZ_MCRM02000013.1"/>
</dbReference>
<comment type="caution">
    <text evidence="2">The sequence shown here is derived from an EMBL/GenBank/DDBJ whole genome shotgun (WGS) entry which is preliminary data.</text>
</comment>
<evidence type="ECO:0000313" key="3">
    <source>
        <dbReference type="Proteomes" id="UP000094669"/>
    </source>
</evidence>
<keyword evidence="1" id="KW-0472">Membrane</keyword>
<evidence type="ECO:0000256" key="1">
    <source>
        <dbReference type="SAM" id="Phobius"/>
    </source>
</evidence>
<evidence type="ECO:0000313" key="2">
    <source>
        <dbReference type="EMBL" id="PNV74530.1"/>
    </source>
</evidence>
<accession>A0ABX4YH05</accession>
<gene>
    <name evidence="2" type="ORF">BES34_013400</name>
</gene>
<dbReference type="Proteomes" id="UP000094669">
    <property type="component" value="Unassembled WGS sequence"/>
</dbReference>
<dbReference type="EMBL" id="MCRM02000013">
    <property type="protein sequence ID" value="PNV74530.1"/>
    <property type="molecule type" value="Genomic_DNA"/>
</dbReference>
<organism evidence="2 3">
    <name type="scientific">Leptospira inadai serovar Lyme</name>
    <dbReference type="NCBI Taxonomy" id="293084"/>
    <lineage>
        <taxon>Bacteria</taxon>
        <taxon>Pseudomonadati</taxon>
        <taxon>Spirochaetota</taxon>
        <taxon>Spirochaetia</taxon>
        <taxon>Leptospirales</taxon>
        <taxon>Leptospiraceae</taxon>
        <taxon>Leptospira</taxon>
    </lineage>
</organism>
<name>A0ABX4YH05_9LEPT</name>
<keyword evidence="1" id="KW-0812">Transmembrane</keyword>